<proteinExistence type="predicted"/>
<gene>
    <name evidence="2" type="ORF">SAMN05421553_3239</name>
</gene>
<dbReference type="RefSeq" id="WP_090383970.1">
    <property type="nucleotide sequence ID" value="NZ_CP156749.1"/>
</dbReference>
<dbReference type="InterPro" id="IPR036390">
    <property type="entry name" value="WH_DNA-bd_sf"/>
</dbReference>
<dbReference type="InterPro" id="IPR005471">
    <property type="entry name" value="Tscrpt_reg_IclR_N"/>
</dbReference>
<dbReference type="InterPro" id="IPR036388">
    <property type="entry name" value="WH-like_DNA-bd_sf"/>
</dbReference>
<protein>
    <recommendedName>
        <fullName evidence="1">HTH iclR-type domain-containing protein</fullName>
    </recommendedName>
</protein>
<reference evidence="3" key="1">
    <citation type="submission" date="2016-10" db="EMBL/GenBank/DDBJ databases">
        <authorList>
            <person name="Varghese N."/>
            <person name="Submissions S."/>
        </authorList>
    </citation>
    <scope>NUCLEOTIDE SEQUENCE [LARGE SCALE GENOMIC DNA]</scope>
    <source>
        <strain evidence="3">DSM 12111</strain>
    </source>
</reference>
<evidence type="ECO:0000259" key="1">
    <source>
        <dbReference type="PROSITE" id="PS51077"/>
    </source>
</evidence>
<dbReference type="GO" id="GO:0003677">
    <property type="term" value="F:DNA binding"/>
    <property type="evidence" value="ECO:0007669"/>
    <property type="project" value="InterPro"/>
</dbReference>
<dbReference type="STRING" id="53406.SAMN05421553_3239"/>
<dbReference type="Proteomes" id="UP000242849">
    <property type="component" value="Unassembled WGS sequence"/>
</dbReference>
<organism evidence="2 3">
    <name type="scientific">Pseudomonas anguilliseptica</name>
    <dbReference type="NCBI Taxonomy" id="53406"/>
    <lineage>
        <taxon>Bacteria</taxon>
        <taxon>Pseudomonadati</taxon>
        <taxon>Pseudomonadota</taxon>
        <taxon>Gammaproteobacteria</taxon>
        <taxon>Pseudomonadales</taxon>
        <taxon>Pseudomonadaceae</taxon>
        <taxon>Pseudomonas</taxon>
    </lineage>
</organism>
<dbReference type="Gene3D" id="1.10.10.10">
    <property type="entry name" value="Winged helix-like DNA-binding domain superfamily/Winged helix DNA-binding domain"/>
    <property type="match status" value="1"/>
</dbReference>
<dbReference type="AlphaFoldDB" id="A0A1H5D6U5"/>
<name>A0A1H5D6U5_PSEAG</name>
<evidence type="ECO:0000313" key="3">
    <source>
        <dbReference type="Proteomes" id="UP000242849"/>
    </source>
</evidence>
<dbReference type="GO" id="GO:0003700">
    <property type="term" value="F:DNA-binding transcription factor activity"/>
    <property type="evidence" value="ECO:0007669"/>
    <property type="project" value="TreeGrafter"/>
</dbReference>
<dbReference type="InterPro" id="IPR050707">
    <property type="entry name" value="HTH_MetabolicPath_Reg"/>
</dbReference>
<sequence>MSSEDKYTSEQVQRVLRVLLALAGNEFRGMLLKEVATAADCTESNALRALENLRTAGLAERNTHDDKRWQLGPRLVQVAFAFDSALQRAQRDLDERRQRFTRNPN</sequence>
<dbReference type="PANTHER" id="PTHR30136">
    <property type="entry name" value="HELIX-TURN-HELIX TRANSCRIPTIONAL REGULATOR, ICLR FAMILY"/>
    <property type="match status" value="1"/>
</dbReference>
<keyword evidence="3" id="KW-1185">Reference proteome</keyword>
<dbReference type="PROSITE" id="PS51077">
    <property type="entry name" value="HTH_ICLR"/>
    <property type="match status" value="1"/>
</dbReference>
<accession>A0A1H5D6U5</accession>
<dbReference type="OrthoDB" id="8593745at2"/>
<dbReference type="SUPFAM" id="SSF46785">
    <property type="entry name" value="Winged helix' DNA-binding domain"/>
    <property type="match status" value="1"/>
</dbReference>
<dbReference type="PANTHER" id="PTHR30136:SF35">
    <property type="entry name" value="HTH-TYPE TRANSCRIPTIONAL REGULATOR RV1719"/>
    <property type="match status" value="1"/>
</dbReference>
<feature type="domain" description="HTH iclR-type" evidence="1">
    <location>
        <begin position="9"/>
        <end position="73"/>
    </location>
</feature>
<dbReference type="GO" id="GO:0045892">
    <property type="term" value="P:negative regulation of DNA-templated transcription"/>
    <property type="evidence" value="ECO:0007669"/>
    <property type="project" value="TreeGrafter"/>
</dbReference>
<evidence type="ECO:0000313" key="2">
    <source>
        <dbReference type="EMBL" id="SED74440.1"/>
    </source>
</evidence>
<dbReference type="EMBL" id="FNSC01000001">
    <property type="protein sequence ID" value="SED74440.1"/>
    <property type="molecule type" value="Genomic_DNA"/>
</dbReference>